<dbReference type="AlphaFoldDB" id="A0A2S6NE83"/>
<dbReference type="SMART" id="SM00822">
    <property type="entry name" value="PKS_KR"/>
    <property type="match status" value="1"/>
</dbReference>
<comment type="similarity">
    <text evidence="1 3">Belongs to the short-chain dehydrogenases/reductases (SDR) family.</text>
</comment>
<dbReference type="InterPro" id="IPR057326">
    <property type="entry name" value="KR_dom"/>
</dbReference>
<dbReference type="InterPro" id="IPR051911">
    <property type="entry name" value="SDR_oxidoreductase"/>
</dbReference>
<organism evidence="5 6">
    <name type="scientific">Rhodoblastus sphagnicola</name>
    <dbReference type="NCBI Taxonomy" id="333368"/>
    <lineage>
        <taxon>Bacteria</taxon>
        <taxon>Pseudomonadati</taxon>
        <taxon>Pseudomonadota</taxon>
        <taxon>Alphaproteobacteria</taxon>
        <taxon>Hyphomicrobiales</taxon>
        <taxon>Rhodoblastaceae</taxon>
        <taxon>Rhodoblastus</taxon>
    </lineage>
</organism>
<dbReference type="PRINTS" id="PR00080">
    <property type="entry name" value="SDRFAMILY"/>
</dbReference>
<comment type="caution">
    <text evidence="5">The sequence shown here is derived from an EMBL/GenBank/DDBJ whole genome shotgun (WGS) entry which is preliminary data.</text>
</comment>
<dbReference type="OrthoDB" id="9793825at2"/>
<evidence type="ECO:0000256" key="2">
    <source>
        <dbReference type="ARBA" id="ARBA00023002"/>
    </source>
</evidence>
<proteinExistence type="inferred from homology"/>
<evidence type="ECO:0000313" key="6">
    <source>
        <dbReference type="Proteomes" id="UP000239089"/>
    </source>
</evidence>
<dbReference type="SUPFAM" id="SSF51735">
    <property type="entry name" value="NAD(P)-binding Rossmann-fold domains"/>
    <property type="match status" value="1"/>
</dbReference>
<reference evidence="5 6" key="1">
    <citation type="journal article" date="2018" name="Arch. Microbiol.">
        <title>New insights into the metabolic potential of the phototrophic purple bacterium Rhodopila globiformis DSM 161(T) from its draft genome sequence and evidence for a vanadium-dependent nitrogenase.</title>
        <authorList>
            <person name="Imhoff J.F."/>
            <person name="Rahn T."/>
            <person name="Kunzel S."/>
            <person name="Neulinger S.C."/>
        </authorList>
    </citation>
    <scope>NUCLEOTIDE SEQUENCE [LARGE SCALE GENOMIC DNA]</scope>
    <source>
        <strain evidence="5 6">DSM 16996</strain>
    </source>
</reference>
<keyword evidence="2" id="KW-0560">Oxidoreductase</keyword>
<dbReference type="CDD" id="cd05374">
    <property type="entry name" value="17beta-HSD-like_SDR_c"/>
    <property type="match status" value="1"/>
</dbReference>
<dbReference type="InterPro" id="IPR002347">
    <property type="entry name" value="SDR_fam"/>
</dbReference>
<evidence type="ECO:0000256" key="1">
    <source>
        <dbReference type="ARBA" id="ARBA00006484"/>
    </source>
</evidence>
<feature type="domain" description="Ketoreductase" evidence="4">
    <location>
        <begin position="2"/>
        <end position="172"/>
    </location>
</feature>
<protein>
    <recommendedName>
        <fullName evidence="4">Ketoreductase domain-containing protein</fullName>
    </recommendedName>
</protein>
<dbReference type="PRINTS" id="PR00081">
    <property type="entry name" value="GDHRDH"/>
</dbReference>
<dbReference type="GO" id="GO:0016491">
    <property type="term" value="F:oxidoreductase activity"/>
    <property type="evidence" value="ECO:0007669"/>
    <property type="project" value="UniProtKB-KW"/>
</dbReference>
<evidence type="ECO:0000256" key="3">
    <source>
        <dbReference type="RuleBase" id="RU000363"/>
    </source>
</evidence>
<evidence type="ECO:0000259" key="4">
    <source>
        <dbReference type="SMART" id="SM00822"/>
    </source>
</evidence>
<dbReference type="PANTHER" id="PTHR43976:SF16">
    <property type="entry name" value="SHORT-CHAIN DEHYDROGENASE_REDUCTASE FAMILY PROTEIN"/>
    <property type="match status" value="1"/>
</dbReference>
<dbReference type="EMBL" id="NHSJ01000033">
    <property type="protein sequence ID" value="PPQ32942.1"/>
    <property type="molecule type" value="Genomic_DNA"/>
</dbReference>
<keyword evidence="6" id="KW-1185">Reference proteome</keyword>
<accession>A0A2S6NE83</accession>
<dbReference type="Proteomes" id="UP000239089">
    <property type="component" value="Unassembled WGS sequence"/>
</dbReference>
<sequence>MPVVLITGCSSGFGEALALAFATHGYRVVATLRKPEAASPKLKALADEKPDDFLFASLDVASAASRKAAVDFAVTRFGRLDVLINNAGVGARGAFEDTPESQWRTMFDTNLFGPLELSRLVLPIMRAQGGGRIINVTSVAAVLKTPLMAAYCASKHALDTATAALDIEARGFGVRAICLMPGPFKTALPQKSLDREASAPYAAIAAHFNATFDAMEAKAPEDLTPVIDAALAAATDADPALRYPAGVDAIPILPPILQALAPLQPIGLHLTGQG</sequence>
<dbReference type="Gene3D" id="3.40.50.720">
    <property type="entry name" value="NAD(P)-binding Rossmann-like Domain"/>
    <property type="match status" value="1"/>
</dbReference>
<dbReference type="RefSeq" id="WP_104506490.1">
    <property type="nucleotide sequence ID" value="NZ_JACIGC010000018.1"/>
</dbReference>
<dbReference type="Pfam" id="PF00106">
    <property type="entry name" value="adh_short"/>
    <property type="match status" value="1"/>
</dbReference>
<dbReference type="InterPro" id="IPR036291">
    <property type="entry name" value="NAD(P)-bd_dom_sf"/>
</dbReference>
<gene>
    <name evidence="5" type="ORF">CCR94_03495</name>
</gene>
<dbReference type="PANTHER" id="PTHR43976">
    <property type="entry name" value="SHORT CHAIN DEHYDROGENASE"/>
    <property type="match status" value="1"/>
</dbReference>
<name>A0A2S6NE83_9HYPH</name>
<evidence type="ECO:0000313" key="5">
    <source>
        <dbReference type="EMBL" id="PPQ32942.1"/>
    </source>
</evidence>